<evidence type="ECO:0000256" key="10">
    <source>
        <dbReference type="ARBA" id="ARBA00023242"/>
    </source>
</evidence>
<keyword evidence="8" id="KW-0238">DNA-binding</keyword>
<protein>
    <submittedName>
        <fullName evidence="13">Uncharacterized protein</fullName>
    </submittedName>
</protein>
<evidence type="ECO:0000256" key="9">
    <source>
        <dbReference type="ARBA" id="ARBA00023212"/>
    </source>
</evidence>
<name>A0A182P3F8_9DIPT</name>
<feature type="region of interest" description="Disordered" evidence="12">
    <location>
        <begin position="812"/>
        <end position="836"/>
    </location>
</feature>
<dbReference type="GO" id="GO:0008017">
    <property type="term" value="F:microtubule binding"/>
    <property type="evidence" value="ECO:0007669"/>
    <property type="project" value="TreeGrafter"/>
</dbReference>
<dbReference type="STRING" id="199890.A0A182P3F8"/>
<feature type="compositionally biased region" description="Basic and acidic residues" evidence="12">
    <location>
        <begin position="960"/>
        <end position="973"/>
    </location>
</feature>
<evidence type="ECO:0000256" key="7">
    <source>
        <dbReference type="ARBA" id="ARBA00022776"/>
    </source>
</evidence>
<keyword evidence="10" id="KW-0539">Nucleus</keyword>
<feature type="compositionally biased region" description="Basic and acidic residues" evidence="12">
    <location>
        <begin position="113"/>
        <end position="122"/>
    </location>
</feature>
<feature type="compositionally biased region" description="Basic and acidic residues" evidence="12">
    <location>
        <begin position="988"/>
        <end position="1000"/>
    </location>
</feature>
<feature type="region of interest" description="Disordered" evidence="12">
    <location>
        <begin position="26"/>
        <end position="141"/>
    </location>
</feature>
<keyword evidence="5" id="KW-0132">Cell division</keyword>
<evidence type="ECO:0000256" key="1">
    <source>
        <dbReference type="ARBA" id="ARBA00004123"/>
    </source>
</evidence>
<evidence type="ECO:0000313" key="13">
    <source>
        <dbReference type="EnsemblMetazoa" id="AEPI001443-PA"/>
    </source>
</evidence>
<dbReference type="VEuPathDB" id="VectorBase:AEPI001443"/>
<dbReference type="GO" id="GO:0007076">
    <property type="term" value="P:mitotic chromosome condensation"/>
    <property type="evidence" value="ECO:0007669"/>
    <property type="project" value="TreeGrafter"/>
</dbReference>
<keyword evidence="11" id="KW-0131">Cell cycle</keyword>
<feature type="compositionally biased region" description="Low complexity" evidence="12">
    <location>
        <begin position="184"/>
        <end position="195"/>
    </location>
</feature>
<feature type="compositionally biased region" description="Polar residues" evidence="12">
    <location>
        <begin position="365"/>
        <end position="380"/>
    </location>
</feature>
<reference evidence="13" key="2">
    <citation type="submission" date="2020-05" db="UniProtKB">
        <authorList>
            <consortium name="EnsemblMetazoa"/>
        </authorList>
    </citation>
    <scope>IDENTIFICATION</scope>
    <source>
        <strain evidence="13">Epiroticus2</strain>
    </source>
</reference>
<dbReference type="Pfam" id="PF16006">
    <property type="entry name" value="NUSAP"/>
    <property type="match status" value="1"/>
</dbReference>
<proteinExistence type="inferred from homology"/>
<evidence type="ECO:0000256" key="6">
    <source>
        <dbReference type="ARBA" id="ARBA00022701"/>
    </source>
</evidence>
<dbReference type="GO" id="GO:0072686">
    <property type="term" value="C:mitotic spindle"/>
    <property type="evidence" value="ECO:0007669"/>
    <property type="project" value="TreeGrafter"/>
</dbReference>
<keyword evidence="6" id="KW-0493">Microtubule</keyword>
<evidence type="ECO:0000313" key="14">
    <source>
        <dbReference type="Proteomes" id="UP000075885"/>
    </source>
</evidence>
<feature type="compositionally biased region" description="Low complexity" evidence="12">
    <location>
        <begin position="1017"/>
        <end position="1026"/>
    </location>
</feature>
<dbReference type="GO" id="GO:0000281">
    <property type="term" value="P:mitotic cytokinesis"/>
    <property type="evidence" value="ECO:0007669"/>
    <property type="project" value="InterPro"/>
</dbReference>
<comment type="similarity">
    <text evidence="3">Belongs to the NUSAP family.</text>
</comment>
<dbReference type="InterPro" id="IPR026756">
    <property type="entry name" value="NuSAP"/>
</dbReference>
<dbReference type="GO" id="GO:0005874">
    <property type="term" value="C:microtubule"/>
    <property type="evidence" value="ECO:0007669"/>
    <property type="project" value="UniProtKB-KW"/>
</dbReference>
<reference evidence="14" key="1">
    <citation type="submission" date="2013-03" db="EMBL/GenBank/DDBJ databases">
        <title>The Genome Sequence of Anopheles epiroticus epiroticus2.</title>
        <authorList>
            <consortium name="The Broad Institute Genomics Platform"/>
            <person name="Neafsey D.E."/>
            <person name="Howell P."/>
            <person name="Walker B."/>
            <person name="Young S.K."/>
            <person name="Zeng Q."/>
            <person name="Gargeya S."/>
            <person name="Fitzgerald M."/>
            <person name="Haas B."/>
            <person name="Abouelleil A."/>
            <person name="Allen A.W."/>
            <person name="Alvarado L."/>
            <person name="Arachchi H.M."/>
            <person name="Berlin A.M."/>
            <person name="Chapman S.B."/>
            <person name="Gainer-Dewar J."/>
            <person name="Goldberg J."/>
            <person name="Griggs A."/>
            <person name="Gujja S."/>
            <person name="Hansen M."/>
            <person name="Howarth C."/>
            <person name="Imamovic A."/>
            <person name="Ireland A."/>
            <person name="Larimer J."/>
            <person name="McCowan C."/>
            <person name="Murphy C."/>
            <person name="Pearson M."/>
            <person name="Poon T.W."/>
            <person name="Priest M."/>
            <person name="Roberts A."/>
            <person name="Saif S."/>
            <person name="Shea T."/>
            <person name="Sisk P."/>
            <person name="Sykes S."/>
            <person name="Wortman J."/>
            <person name="Nusbaum C."/>
            <person name="Birren B."/>
        </authorList>
    </citation>
    <scope>NUCLEOTIDE SEQUENCE [LARGE SCALE GENOMIC DNA]</scope>
    <source>
        <strain evidence="14">Epiroticus2</strain>
    </source>
</reference>
<keyword evidence="4" id="KW-0963">Cytoplasm</keyword>
<evidence type="ECO:0000256" key="11">
    <source>
        <dbReference type="ARBA" id="ARBA00023306"/>
    </source>
</evidence>
<keyword evidence="7" id="KW-0498">Mitosis</keyword>
<feature type="region of interest" description="Disordered" evidence="12">
    <location>
        <begin position="875"/>
        <end position="1056"/>
    </location>
</feature>
<feature type="region of interest" description="Disordered" evidence="12">
    <location>
        <begin position="1286"/>
        <end position="1309"/>
    </location>
</feature>
<feature type="compositionally biased region" description="Basic and acidic residues" evidence="12">
    <location>
        <begin position="879"/>
        <end position="893"/>
    </location>
</feature>
<sequence length="1518" mass="163543">MNRLDESESTPKKRTLKVEEIVLKDAITKSGRKVKRPAHLDSPDRSLSVSPVETRKSTAPRATKAAEANTGTPGKRTTAKQPLTSPEEVRPSRKTIASARKATTETAAASGTPKRDVTKERQNPTADDESASVSKSGRKIKVPVKLMEFESEVLISPRKTIVSEKDEVAKVKPAKTPGRGKTPAKSAAATALATDNDAKNPVAPKTPGRRGKSVAPEQVGEEKTGTTLTTRTPKRKVSTALFDKEVVVMVTRSESPLPELSQLKTPGKRVVKSLVGSAVKTLRADSPAPEKAPPKTPGRRTKVAAVEKGGEDEESAKSNAKAAQTPGRRAARSMVNPAVKLSREVSPSPEVAVPKTPGRRARKSMLNTDSSTAEIPSTKTPGRRKKVAAADDDDDKEYYPEESKRTGNTPGRKLHADEHSSDTAPHDEPLSRSGRKIKPKRVFGFELEEMVAEVSAEKGTNDGKRKRKVDNAEDGTTVEAMMSPAKKKNLGNLASGSVQTPKANDAAESSPNTADGVVSRSGRKIKPKKMFGFGDGDSESYGEGEETPASAETNTVRTPVKRSTASTVKSVKKSSTLPKDNIPTDSGDETDRSAVNSEPVIIRTSIGFGKPTTAKQILLVQSCSSKSDNITSTNVTPTRKASTVVEGSSQSSRNIEAKKCLDTVDVQTVGQKATIDAVKGKSLVLAPERVEKVQKMSSADKEARKTGKAEESCVKMEEVKNYVEAEKGKSSVEAEVTEISEEIEEAKDSLKTKDVKVCEKTEEVRDSVEAEGTISLEERQVEKDEKMDMEDTKVSIETEKAKDFVEIEEAKNSVETEEVKDSVQAECPKESVEKDETIDEKVNIAEEEPSKLEPVIENPAALSVVEQHDVLVESANASKVRETDVESETKAQDPEVVSGEDDQKPETESLTPMETEELPALPGDTTTETLEERPNTQGGNPSGETGDLSRSDNSVAAVVQKEDGSETMTKQHTEEEEVSLQATTPELQGKEKPSETKTDAAGDDEQNVKGATEKTSSESSENTPSTVAEAKPEEVVSDEAVPPEANVSTEKTPDNVSFGDMEYLEDEVNNIVGHIEKPIPMQEALDSTSNSASNSSIVIIPETPAPNVMNETFSPVKPTVKSLDEVPVIDITVDTPRPVVATAVATPLTQASKIAGQPANDKYSPDKPPEIIEITDSPMVAAFCNKISKDPALGGNGKGGSSATSTPLAIKPALIELKLENEESTEMYLGGRKRSLSASAADMTMKRNVTFHSPANSTVLVETIDERMMMKSLHEGQQQERIEHGGYTSIGDKLRKPRKRSLSEHKTSEIKRNKISKVPNFKNIHANHFNRMESIADFMKRKETRAKNILSSTSPATKLLARPVAVAHEAKVAEAPSSSSKPFLFKSVGGGGGGIPVPSAGLFVPSSKEAVKPNVSAARNVLFSRIPATSSTGKKPVRSDAEKMANRMKQFQATFKPKQIGSDATTTASVGTTANANAPQGERPVEQLRLKQSKMLKGVRTNRRFELQMKHRDNLQQQ</sequence>
<feature type="compositionally biased region" description="Polar residues" evidence="12">
    <location>
        <begin position="492"/>
        <end position="513"/>
    </location>
</feature>
<feature type="compositionally biased region" description="Low complexity" evidence="12">
    <location>
        <begin position="561"/>
        <end position="576"/>
    </location>
</feature>
<keyword evidence="9" id="KW-0206">Cytoskeleton</keyword>
<dbReference type="GO" id="GO:0040001">
    <property type="term" value="P:establishment of mitotic spindle localization"/>
    <property type="evidence" value="ECO:0007669"/>
    <property type="project" value="InterPro"/>
</dbReference>
<feature type="region of interest" description="Disordered" evidence="12">
    <location>
        <begin position="454"/>
        <end position="596"/>
    </location>
</feature>
<dbReference type="Proteomes" id="UP000075885">
    <property type="component" value="Unassembled WGS sequence"/>
</dbReference>
<dbReference type="EnsemblMetazoa" id="AEPI001443-RA">
    <property type="protein sequence ID" value="AEPI001443-PA"/>
    <property type="gene ID" value="AEPI001443"/>
</dbReference>
<feature type="region of interest" description="Disordered" evidence="12">
    <location>
        <begin position="628"/>
        <end position="652"/>
    </location>
</feature>
<feature type="compositionally biased region" description="Basic and acidic residues" evidence="12">
    <location>
        <begin position="414"/>
        <end position="430"/>
    </location>
</feature>
<evidence type="ECO:0000256" key="3">
    <source>
        <dbReference type="ARBA" id="ARBA00009702"/>
    </source>
</evidence>
<comment type="subcellular location">
    <subcellularLocation>
        <location evidence="2">Cytoplasm</location>
        <location evidence="2">Cytoskeleton</location>
        <location evidence="2">Spindle</location>
    </subcellularLocation>
    <subcellularLocation>
        <location evidence="1">Nucleus</location>
    </subcellularLocation>
</comment>
<feature type="region of interest" description="Disordered" evidence="12">
    <location>
        <begin position="281"/>
        <end position="438"/>
    </location>
</feature>
<dbReference type="PANTHER" id="PTHR15874">
    <property type="entry name" value="NUCLEOLAR AND SPINDLE-ASSOCIATED PROTEIN 1"/>
    <property type="match status" value="1"/>
</dbReference>
<feature type="region of interest" description="Disordered" evidence="12">
    <location>
        <begin position="164"/>
        <end position="236"/>
    </location>
</feature>
<organism evidence="13 14">
    <name type="scientific">Anopheles epiroticus</name>
    <dbReference type="NCBI Taxonomy" id="199890"/>
    <lineage>
        <taxon>Eukaryota</taxon>
        <taxon>Metazoa</taxon>
        <taxon>Ecdysozoa</taxon>
        <taxon>Arthropoda</taxon>
        <taxon>Hexapoda</taxon>
        <taxon>Insecta</taxon>
        <taxon>Pterygota</taxon>
        <taxon>Neoptera</taxon>
        <taxon>Endopterygota</taxon>
        <taxon>Diptera</taxon>
        <taxon>Nematocera</taxon>
        <taxon>Culicoidea</taxon>
        <taxon>Culicidae</taxon>
        <taxon>Anophelinae</taxon>
        <taxon>Anopheles</taxon>
    </lineage>
</organism>
<dbReference type="GO" id="GO:0003677">
    <property type="term" value="F:DNA binding"/>
    <property type="evidence" value="ECO:0007669"/>
    <property type="project" value="UniProtKB-KW"/>
</dbReference>
<evidence type="ECO:0000256" key="4">
    <source>
        <dbReference type="ARBA" id="ARBA00022490"/>
    </source>
</evidence>
<evidence type="ECO:0000256" key="5">
    <source>
        <dbReference type="ARBA" id="ARBA00022618"/>
    </source>
</evidence>
<evidence type="ECO:0000256" key="12">
    <source>
        <dbReference type="SAM" id="MobiDB-lite"/>
    </source>
</evidence>
<dbReference type="PANTHER" id="PTHR15874:SF1">
    <property type="entry name" value="NUCLEOLAR AND SPINDLE-ASSOCIATED PROTEIN 1"/>
    <property type="match status" value="1"/>
</dbReference>
<keyword evidence="14" id="KW-1185">Reference proteome</keyword>
<feature type="compositionally biased region" description="Acidic residues" evidence="12">
    <location>
        <begin position="536"/>
        <end position="546"/>
    </location>
</feature>
<evidence type="ECO:0000256" key="2">
    <source>
        <dbReference type="ARBA" id="ARBA00004186"/>
    </source>
</evidence>
<dbReference type="GO" id="GO:0005730">
    <property type="term" value="C:nucleolus"/>
    <property type="evidence" value="ECO:0007669"/>
    <property type="project" value="TreeGrafter"/>
</dbReference>
<evidence type="ECO:0000256" key="8">
    <source>
        <dbReference type="ARBA" id="ARBA00023125"/>
    </source>
</evidence>
<accession>A0A182P3F8</accession>